<keyword evidence="3 9" id="KW-0963">Cytoplasm</keyword>
<comment type="catalytic activity">
    <reaction evidence="8 9">
        <text>butanoate + ATP = butanoyl phosphate + ADP</text>
        <dbReference type="Rhea" id="RHEA:13585"/>
        <dbReference type="ChEBI" id="CHEBI:17968"/>
        <dbReference type="ChEBI" id="CHEBI:30616"/>
        <dbReference type="ChEBI" id="CHEBI:58079"/>
        <dbReference type="ChEBI" id="CHEBI:456216"/>
        <dbReference type="EC" id="2.7.2.7"/>
    </reaction>
</comment>
<evidence type="ECO:0000256" key="10">
    <source>
        <dbReference type="RuleBase" id="RU003835"/>
    </source>
</evidence>
<accession>A0A558AZ39</accession>
<dbReference type="InterPro" id="IPR043129">
    <property type="entry name" value="ATPase_NBD"/>
</dbReference>
<evidence type="ECO:0000256" key="8">
    <source>
        <dbReference type="ARBA" id="ARBA00048596"/>
    </source>
</evidence>
<dbReference type="RefSeq" id="WP_145286212.1">
    <property type="nucleotide sequence ID" value="NZ_VMSJ01000001.1"/>
</dbReference>
<dbReference type="OrthoDB" id="9771859at2"/>
<dbReference type="PRINTS" id="PR00471">
    <property type="entry name" value="ACETATEKNASE"/>
</dbReference>
<dbReference type="NCBIfam" id="TIGR02707">
    <property type="entry name" value="butyr_kinase"/>
    <property type="match status" value="1"/>
</dbReference>
<dbReference type="PIRSF" id="PIRSF036458">
    <property type="entry name" value="Butyrate_kin"/>
    <property type="match status" value="1"/>
</dbReference>
<evidence type="ECO:0000313" key="12">
    <source>
        <dbReference type="Proteomes" id="UP000315103"/>
    </source>
</evidence>
<evidence type="ECO:0000256" key="4">
    <source>
        <dbReference type="ARBA" id="ARBA00022679"/>
    </source>
</evidence>
<dbReference type="Pfam" id="PF00871">
    <property type="entry name" value="Acetate_kinase"/>
    <property type="match status" value="1"/>
</dbReference>
<evidence type="ECO:0000256" key="1">
    <source>
        <dbReference type="ARBA" id="ARBA00004496"/>
    </source>
</evidence>
<proteinExistence type="inferred from homology"/>
<dbReference type="EMBL" id="VMSJ01000001">
    <property type="protein sequence ID" value="TVT29497.1"/>
    <property type="molecule type" value="Genomic_DNA"/>
</dbReference>
<keyword evidence="7 9" id="KW-0067">ATP-binding</keyword>
<dbReference type="AlphaFoldDB" id="A0A558AZ39"/>
<dbReference type="GO" id="GO:0005737">
    <property type="term" value="C:cytoplasm"/>
    <property type="evidence" value="ECO:0007669"/>
    <property type="project" value="UniProtKB-SubCell"/>
</dbReference>
<dbReference type="GO" id="GO:0006083">
    <property type="term" value="P:acetate metabolic process"/>
    <property type="evidence" value="ECO:0007669"/>
    <property type="project" value="TreeGrafter"/>
</dbReference>
<dbReference type="PROSITE" id="PS01076">
    <property type="entry name" value="ACETATE_KINASE_2"/>
    <property type="match status" value="1"/>
</dbReference>
<evidence type="ECO:0000256" key="5">
    <source>
        <dbReference type="ARBA" id="ARBA00022741"/>
    </source>
</evidence>
<comment type="similarity">
    <text evidence="2 9 10">Belongs to the acetokinase family.</text>
</comment>
<evidence type="ECO:0000313" key="11">
    <source>
        <dbReference type="EMBL" id="TVT29497.1"/>
    </source>
</evidence>
<keyword evidence="5 9" id="KW-0547">Nucleotide-binding</keyword>
<evidence type="ECO:0000256" key="6">
    <source>
        <dbReference type="ARBA" id="ARBA00022777"/>
    </source>
</evidence>
<dbReference type="EC" id="2.7.2.7" evidence="9"/>
<dbReference type="GO" id="GO:0008776">
    <property type="term" value="F:acetate kinase activity"/>
    <property type="evidence" value="ECO:0007669"/>
    <property type="project" value="TreeGrafter"/>
</dbReference>
<dbReference type="Proteomes" id="UP000315103">
    <property type="component" value="Unassembled WGS sequence"/>
</dbReference>
<name>A0A558AZ39_9STAP</name>
<gene>
    <name evidence="9 11" type="primary">buk</name>
    <name evidence="11" type="ORF">FO441_04230</name>
</gene>
<evidence type="ECO:0000256" key="7">
    <source>
        <dbReference type="ARBA" id="ARBA00022840"/>
    </source>
</evidence>
<dbReference type="PANTHER" id="PTHR21060:SF3">
    <property type="entry name" value="BUTYRATE KINASE 2-RELATED"/>
    <property type="match status" value="1"/>
</dbReference>
<comment type="caution">
    <text evidence="11">The sequence shown here is derived from an EMBL/GenBank/DDBJ whole genome shotgun (WGS) entry which is preliminary data.</text>
</comment>
<sequence length="354" mass="38797">MTYTILVVNLGGTSTKVALYENDESIAVETLRHPTEIIMQPFHEQIEFRFKAIMSFLEQCDVDPQDIDIVSARGGVLKPIQGGTYDISREMVEDLRENRHGQHASNMSGVIADRFRARYGCQAVITDPVVVDELIDEVRPTGLRGIERRSVFHALNQKAVARKYAESINKSYSDINAIVCHMGGGITVGAHRHGKVIDVNDGLSGEGPMSPTRTGSLPNDRLARYILENDMDYDSVYDVLTKEGGFISLAGTQDAIELEERALAGDGAIEAIFRALAAQVAKEIGSRAAILKGDVDQIIFTGGLAYSQYLMDLIIPYISFIAPVAVYAGEAEMQALAEGAYRVLTGQEEMKTYV</sequence>
<keyword evidence="12" id="KW-1185">Reference proteome</keyword>
<dbReference type="GO" id="GO:0005524">
    <property type="term" value="F:ATP binding"/>
    <property type="evidence" value="ECO:0007669"/>
    <property type="project" value="UniProtKB-KW"/>
</dbReference>
<dbReference type="HAMAP" id="MF_00542">
    <property type="entry name" value="Butyrate_kinase"/>
    <property type="match status" value="1"/>
</dbReference>
<dbReference type="InterPro" id="IPR023865">
    <property type="entry name" value="Aliphatic_acid_kinase_CS"/>
</dbReference>
<keyword evidence="6 9" id="KW-0418">Kinase</keyword>
<keyword evidence="4 9" id="KW-0808">Transferase</keyword>
<dbReference type="SUPFAM" id="SSF53067">
    <property type="entry name" value="Actin-like ATPase domain"/>
    <property type="match status" value="2"/>
</dbReference>
<dbReference type="Gene3D" id="3.30.420.40">
    <property type="match status" value="2"/>
</dbReference>
<dbReference type="CDD" id="cd24011">
    <property type="entry name" value="ASKHA_NBD_BK"/>
    <property type="match status" value="1"/>
</dbReference>
<evidence type="ECO:0000256" key="3">
    <source>
        <dbReference type="ARBA" id="ARBA00022490"/>
    </source>
</evidence>
<evidence type="ECO:0000256" key="2">
    <source>
        <dbReference type="ARBA" id="ARBA00008748"/>
    </source>
</evidence>
<dbReference type="PANTHER" id="PTHR21060">
    <property type="entry name" value="ACETATE KINASE"/>
    <property type="match status" value="1"/>
</dbReference>
<dbReference type="InterPro" id="IPR000890">
    <property type="entry name" value="Aliphatic_acid_kin_short-chain"/>
</dbReference>
<reference evidence="11 12" key="1">
    <citation type="submission" date="2019-07" db="EMBL/GenBank/DDBJ databases">
        <title>Salinicoccus cyprini sp. nov., isolated from gastro-intestinal tract of mirror carp, Cyprinus carpio var. specularis, collected from Gobind Sagar Reservoir, Himachal Pradesh, India.</title>
        <authorList>
            <person name="Talwar C."/>
            <person name="Singh A.K."/>
            <person name="Lal R."/>
            <person name="Negi R.K."/>
        </authorList>
    </citation>
    <scope>NUCLEOTIDE SEQUENCE [LARGE SCALE GENOMIC DNA]</scope>
    <source>
        <strain evidence="11 12">CT19</strain>
    </source>
</reference>
<evidence type="ECO:0000256" key="9">
    <source>
        <dbReference type="HAMAP-Rule" id="MF_00542"/>
    </source>
</evidence>
<protein>
    <recommendedName>
        <fullName evidence="9">Probable butyrate kinase</fullName>
        <shortName evidence="9">BK</shortName>
        <ecNumber evidence="9">2.7.2.7</ecNumber>
    </recommendedName>
    <alternativeName>
        <fullName evidence="9">Branched-chain carboxylic acid kinase</fullName>
    </alternativeName>
</protein>
<dbReference type="InterPro" id="IPR011245">
    <property type="entry name" value="Butyrate_kin"/>
</dbReference>
<dbReference type="GO" id="GO:0047761">
    <property type="term" value="F:butyrate kinase activity"/>
    <property type="evidence" value="ECO:0007669"/>
    <property type="project" value="UniProtKB-UniRule"/>
</dbReference>
<comment type="subcellular location">
    <subcellularLocation>
        <location evidence="1 9">Cytoplasm</location>
    </subcellularLocation>
</comment>
<dbReference type="NCBIfam" id="NF002834">
    <property type="entry name" value="PRK03011.1-5"/>
    <property type="match status" value="1"/>
</dbReference>
<organism evidence="11 12">
    <name type="scientific">Salinicoccus cyprini</name>
    <dbReference type="NCBI Taxonomy" id="2493691"/>
    <lineage>
        <taxon>Bacteria</taxon>
        <taxon>Bacillati</taxon>
        <taxon>Bacillota</taxon>
        <taxon>Bacilli</taxon>
        <taxon>Bacillales</taxon>
        <taxon>Staphylococcaceae</taxon>
        <taxon>Salinicoccus</taxon>
    </lineage>
</organism>